<evidence type="ECO:0000313" key="2">
    <source>
        <dbReference type="Proteomes" id="UP000008037"/>
    </source>
</evidence>
<name>K0IM11_NITGG</name>
<organism evidence="1 2">
    <name type="scientific">Nitrososphaera gargensis (strain Ga9.2)</name>
    <dbReference type="NCBI Taxonomy" id="1237085"/>
    <lineage>
        <taxon>Archaea</taxon>
        <taxon>Nitrososphaerota</taxon>
        <taxon>Nitrososphaeria</taxon>
        <taxon>Nitrososphaerales</taxon>
        <taxon>Nitrososphaeraceae</taxon>
        <taxon>Nitrososphaera</taxon>
    </lineage>
</organism>
<protein>
    <submittedName>
        <fullName evidence="1">Uncharacterized protein</fullName>
    </submittedName>
</protein>
<dbReference type="Proteomes" id="UP000008037">
    <property type="component" value="Chromosome"/>
</dbReference>
<sequence>MSSYFEGRQIGYTDEREAWAMLLDGISASPDLLLSQKAEQLCMIEGINYKGLEPIQRLFLTHYRCPICKLLPLYHLNLAHPKRVRCSKCGNLIQFTSAGKYGRLRKKIAFMLWISLEGKRRNGVS</sequence>
<dbReference type="BioCyc" id="CNIT1237085:G1324-2954-MONOMER"/>
<keyword evidence="2" id="KW-1185">Reference proteome</keyword>
<gene>
    <name evidence="1" type="ordered locus">Ngar_c29540</name>
</gene>
<dbReference type="STRING" id="1237085.Ngar_c29540"/>
<dbReference type="GeneID" id="13796763"/>
<accession>K0IM11</accession>
<dbReference type="RefSeq" id="WP_015020406.1">
    <property type="nucleotide sequence ID" value="NC_018719.1"/>
</dbReference>
<dbReference type="KEGG" id="nga:Ngar_c29540"/>
<dbReference type="EMBL" id="CP002408">
    <property type="protein sequence ID" value="AFU59872.1"/>
    <property type="molecule type" value="Genomic_DNA"/>
</dbReference>
<dbReference type="AlphaFoldDB" id="K0IM11"/>
<dbReference type="InParanoid" id="K0IM11"/>
<reference evidence="1 2" key="1">
    <citation type="journal article" date="2012" name="Environ. Microbiol.">
        <title>The genome of the ammonia-oxidizing Candidatus Nitrososphaera gargensis: insights into metabolic versatility and environmental adaptations.</title>
        <authorList>
            <person name="Spang A."/>
            <person name="Poehlein A."/>
            <person name="Offre P."/>
            <person name="Zumbragel S."/>
            <person name="Haider S."/>
            <person name="Rychlik N."/>
            <person name="Nowka B."/>
            <person name="Schmeisser C."/>
            <person name="Lebedeva E.V."/>
            <person name="Rattei T."/>
            <person name="Bohm C."/>
            <person name="Schmid M."/>
            <person name="Galushko A."/>
            <person name="Hatzenpichler R."/>
            <person name="Weinmaier T."/>
            <person name="Daniel R."/>
            <person name="Schleper C."/>
            <person name="Spieck E."/>
            <person name="Streit W."/>
            <person name="Wagner M."/>
        </authorList>
    </citation>
    <scope>NUCLEOTIDE SEQUENCE [LARGE SCALE GENOMIC DNA]</scope>
    <source>
        <strain evidence="2">Ga9.2</strain>
    </source>
</reference>
<dbReference type="OrthoDB" id="375359at2157"/>
<evidence type="ECO:0000313" key="1">
    <source>
        <dbReference type="EMBL" id="AFU59872.1"/>
    </source>
</evidence>
<dbReference type="HOGENOM" id="CLU_1987694_0_0_2"/>
<proteinExistence type="predicted"/>